<organism evidence="2 3">
    <name type="scientific">Camelina sativa</name>
    <name type="common">False flax</name>
    <name type="synonym">Myagrum sativum</name>
    <dbReference type="NCBI Taxonomy" id="90675"/>
    <lineage>
        <taxon>Eukaryota</taxon>
        <taxon>Viridiplantae</taxon>
        <taxon>Streptophyta</taxon>
        <taxon>Embryophyta</taxon>
        <taxon>Tracheophyta</taxon>
        <taxon>Spermatophyta</taxon>
        <taxon>Magnoliopsida</taxon>
        <taxon>eudicotyledons</taxon>
        <taxon>Gunneridae</taxon>
        <taxon>Pentapetalae</taxon>
        <taxon>rosids</taxon>
        <taxon>malvids</taxon>
        <taxon>Brassicales</taxon>
        <taxon>Brassicaceae</taxon>
        <taxon>Camelineae</taxon>
        <taxon>Camelina</taxon>
    </lineage>
</organism>
<reference evidence="2" key="1">
    <citation type="journal article" date="2014" name="Nat. Commun.">
        <title>The emerging biofuel crop Camelina sativa retains a highly undifferentiated hexaploid genome structure.</title>
        <authorList>
            <person name="Kagale S."/>
            <person name="Koh C."/>
            <person name="Nixon J."/>
            <person name="Bollina V."/>
            <person name="Clarke W.E."/>
            <person name="Tuteja R."/>
            <person name="Spillane C."/>
            <person name="Robinson S.J."/>
            <person name="Links M.G."/>
            <person name="Clarke C."/>
            <person name="Higgins E.E."/>
            <person name="Huebert T."/>
            <person name="Sharpe A.G."/>
            <person name="Parkin I.A."/>
        </authorList>
    </citation>
    <scope>NUCLEOTIDE SEQUENCE [LARGE SCALE GENOMIC DNA]</scope>
    <source>
        <strain evidence="2">cv. DH55</strain>
    </source>
</reference>
<evidence type="ECO:0000259" key="1">
    <source>
        <dbReference type="Pfam" id="PF05659"/>
    </source>
</evidence>
<evidence type="ECO:0000313" key="2">
    <source>
        <dbReference type="Proteomes" id="UP000694864"/>
    </source>
</evidence>
<dbReference type="RefSeq" id="XP_019090154.1">
    <property type="nucleotide sequence ID" value="XM_019234609.1"/>
</dbReference>
<keyword evidence="2" id="KW-1185">Reference proteome</keyword>
<accession>A0ABM1QTR6</accession>
<dbReference type="GeneID" id="109128396"/>
<dbReference type="InterPro" id="IPR008808">
    <property type="entry name" value="Powdery_mildew-R_dom"/>
</dbReference>
<evidence type="ECO:0000313" key="3">
    <source>
        <dbReference type="RefSeq" id="XP_019090154.1"/>
    </source>
</evidence>
<sequence>MTKPYMENEQKIYRSLTTRCILDRHDATIRITPLVDLVDKLSKEVEDSPRKVILDLQHLLEKDVSLADAYAELKRRKSLKKYRVDFSILNDQLS</sequence>
<feature type="domain" description="RPW8" evidence="1">
    <location>
        <begin position="13"/>
        <end position="84"/>
    </location>
</feature>
<reference evidence="3" key="2">
    <citation type="submission" date="2025-08" db="UniProtKB">
        <authorList>
            <consortium name="RefSeq"/>
        </authorList>
    </citation>
    <scope>IDENTIFICATION</scope>
    <source>
        <tissue evidence="3">Leaf</tissue>
    </source>
</reference>
<proteinExistence type="predicted"/>
<protein>
    <submittedName>
        <fullName evidence="3">RPW8-like protein 3</fullName>
    </submittedName>
</protein>
<gene>
    <name evidence="3" type="primary">LOC109128396</name>
</gene>
<name>A0ABM1QTR6_CAMSA</name>
<dbReference type="Proteomes" id="UP000694864">
    <property type="component" value="Chromosome 13"/>
</dbReference>
<dbReference type="Pfam" id="PF05659">
    <property type="entry name" value="RPW8"/>
    <property type="match status" value="1"/>
</dbReference>